<sequence length="332" mass="35178">MPTPTSPSGATDGSSVVGNNSVLAPHSHSHSYFANPVVPHAPQPRRAASYTPYAQHPRFLPAPIPANAGATTSPLRLFRLSVPQRTTPARRPPAGILLGVLAPELYGAQALELEHGGAYAYGGDSEFSPSHSHSPPSASNASAALSHTLSRLEGRSTPSRERDPEHEALRARLERVLALNAASGGWERAGAEGVLPERGPGQTDEPTDVPLGVERVGPRRVERRGLELERADVDTDTEAAYALAPSDAAQPQPLLRPWAGEPAHADAEESADAANGRGEGGGYAEEREEADCDWGWPWGALAHLIEIPGTQRPSELRQSVARARIALVFITP</sequence>
<dbReference type="EMBL" id="JACAZI010000006">
    <property type="protein sequence ID" value="KAF7358022.1"/>
    <property type="molecule type" value="Genomic_DNA"/>
</dbReference>
<feature type="compositionally biased region" description="Low complexity" evidence="1">
    <location>
        <begin position="128"/>
        <end position="145"/>
    </location>
</feature>
<name>A0A8H6YF44_9AGAR</name>
<protein>
    <submittedName>
        <fullName evidence="2">Uncharacterized protein</fullName>
    </submittedName>
</protein>
<comment type="caution">
    <text evidence="2">The sequence shown here is derived from an EMBL/GenBank/DDBJ whole genome shotgun (WGS) entry which is preliminary data.</text>
</comment>
<feature type="compositionally biased region" description="Polar residues" evidence="1">
    <location>
        <begin position="1"/>
        <end position="22"/>
    </location>
</feature>
<dbReference type="Proteomes" id="UP000620124">
    <property type="component" value="Unassembled WGS sequence"/>
</dbReference>
<keyword evidence="3" id="KW-1185">Reference proteome</keyword>
<feature type="region of interest" description="Disordered" evidence="1">
    <location>
        <begin position="243"/>
        <end position="288"/>
    </location>
</feature>
<accession>A0A8H6YF44</accession>
<proteinExistence type="predicted"/>
<gene>
    <name evidence="2" type="ORF">MVEN_00849300</name>
</gene>
<evidence type="ECO:0000313" key="2">
    <source>
        <dbReference type="EMBL" id="KAF7358022.1"/>
    </source>
</evidence>
<evidence type="ECO:0000313" key="3">
    <source>
        <dbReference type="Proteomes" id="UP000620124"/>
    </source>
</evidence>
<feature type="region of interest" description="Disordered" evidence="1">
    <location>
        <begin position="191"/>
        <end position="212"/>
    </location>
</feature>
<organism evidence="2 3">
    <name type="scientific">Mycena venus</name>
    <dbReference type="NCBI Taxonomy" id="2733690"/>
    <lineage>
        <taxon>Eukaryota</taxon>
        <taxon>Fungi</taxon>
        <taxon>Dikarya</taxon>
        <taxon>Basidiomycota</taxon>
        <taxon>Agaricomycotina</taxon>
        <taxon>Agaricomycetes</taxon>
        <taxon>Agaricomycetidae</taxon>
        <taxon>Agaricales</taxon>
        <taxon>Marasmiineae</taxon>
        <taxon>Mycenaceae</taxon>
        <taxon>Mycena</taxon>
    </lineage>
</organism>
<feature type="region of interest" description="Disordered" evidence="1">
    <location>
        <begin position="1"/>
        <end position="54"/>
    </location>
</feature>
<evidence type="ECO:0000256" key="1">
    <source>
        <dbReference type="SAM" id="MobiDB-lite"/>
    </source>
</evidence>
<reference evidence="2" key="1">
    <citation type="submission" date="2020-05" db="EMBL/GenBank/DDBJ databases">
        <title>Mycena genomes resolve the evolution of fungal bioluminescence.</title>
        <authorList>
            <person name="Tsai I.J."/>
        </authorList>
    </citation>
    <scope>NUCLEOTIDE SEQUENCE</scope>
    <source>
        <strain evidence="2">CCC161011</strain>
    </source>
</reference>
<feature type="region of interest" description="Disordered" evidence="1">
    <location>
        <begin position="124"/>
        <end position="145"/>
    </location>
</feature>
<dbReference type="AlphaFoldDB" id="A0A8H6YF44"/>